<keyword evidence="3" id="KW-0548">Nucleotidyltransferase</keyword>
<organism evidence="3">
    <name type="scientific">Tanacetum cinerariifolium</name>
    <name type="common">Dalmatian daisy</name>
    <name type="synonym">Chrysanthemum cinerariifolium</name>
    <dbReference type="NCBI Taxonomy" id="118510"/>
    <lineage>
        <taxon>Eukaryota</taxon>
        <taxon>Viridiplantae</taxon>
        <taxon>Streptophyta</taxon>
        <taxon>Embryophyta</taxon>
        <taxon>Tracheophyta</taxon>
        <taxon>Spermatophyta</taxon>
        <taxon>Magnoliopsida</taxon>
        <taxon>eudicotyledons</taxon>
        <taxon>Gunneridae</taxon>
        <taxon>Pentapetalae</taxon>
        <taxon>asterids</taxon>
        <taxon>campanulids</taxon>
        <taxon>Asterales</taxon>
        <taxon>Asteraceae</taxon>
        <taxon>Asteroideae</taxon>
        <taxon>Anthemideae</taxon>
        <taxon>Anthemidinae</taxon>
        <taxon>Tanacetum</taxon>
    </lineage>
</organism>
<feature type="region of interest" description="Disordered" evidence="1">
    <location>
        <begin position="340"/>
        <end position="365"/>
    </location>
</feature>
<name>A0A6L2J1F3_TANCI</name>
<evidence type="ECO:0000256" key="1">
    <source>
        <dbReference type="SAM" id="MobiDB-lite"/>
    </source>
</evidence>
<evidence type="ECO:0000313" key="3">
    <source>
        <dbReference type="EMBL" id="GEU30601.1"/>
    </source>
</evidence>
<proteinExistence type="predicted"/>
<feature type="transmembrane region" description="Helical" evidence="2">
    <location>
        <begin position="461"/>
        <end position="483"/>
    </location>
</feature>
<protein>
    <submittedName>
        <fullName evidence="3">Reverse transcriptase domain, reverse transcriptase zinc-binding domain protein</fullName>
    </submittedName>
</protein>
<sequence length="583" mass="64514">MVVFGLDMSNRREREREDIKNKESYVSNHDELAFLVTPLSDASEDRCFDPGGDINEIDAFLDIDVSTNIDDGYHDSKGDIIYLKSFLINDTIPNLPPEVFLDHDPRSLSDINDLKSMVKVFDLGILEKIIFSHIQASVRVLFSCWKKAWISLRSRSNKVGRKNQLIKAVQSSSQISMVPSLSLSSQLFASPGDYEMWKLRIEQYFQVQDYALWDVIENGNSFKLASENCYQLAILDLDTMSIDDLYNNFKIVKQEVKRTVTTSSSSGSQNMAFLSSPGSTNEVDTANIQVSDVSTPVSTVSTHENTANLRDATMYAFLANQPNGSQLVHKDLEQIHEDDLEEISPRNQESRSRNQDNSRKTVNVEDTSSKAMVAIYGAGFDWSYMANDEAPTNMALLAFSDSEVQNSGGVVEVGMVGQRSDDDVGGCGCDILSPLRELRPEAHGEVFDDGLGSAKRVASNAGITLVMIMITQIMSTITAWLSVNQSIRIMTSKLPSPMGIKAMLKRVGWNDVIHDSKKSNKYDISIARSRGGGVVEVGMVGQRGDDEDVGGCGVLPWWWRLRGVAVVRGDDVGFGGGVEMMKI</sequence>
<keyword evidence="3" id="KW-0808">Transferase</keyword>
<reference evidence="3" key="1">
    <citation type="journal article" date="2019" name="Sci. Rep.">
        <title>Draft genome of Tanacetum cinerariifolium, the natural source of mosquito coil.</title>
        <authorList>
            <person name="Yamashiro T."/>
            <person name="Shiraishi A."/>
            <person name="Satake H."/>
            <person name="Nakayama K."/>
        </authorList>
    </citation>
    <scope>NUCLEOTIDE SEQUENCE</scope>
</reference>
<dbReference type="AlphaFoldDB" id="A0A6L2J1F3"/>
<keyword evidence="3" id="KW-0695">RNA-directed DNA polymerase</keyword>
<feature type="compositionally biased region" description="Basic and acidic residues" evidence="1">
    <location>
        <begin position="348"/>
        <end position="363"/>
    </location>
</feature>
<evidence type="ECO:0000256" key="2">
    <source>
        <dbReference type="SAM" id="Phobius"/>
    </source>
</evidence>
<dbReference type="GO" id="GO:0003964">
    <property type="term" value="F:RNA-directed DNA polymerase activity"/>
    <property type="evidence" value="ECO:0007669"/>
    <property type="project" value="UniProtKB-KW"/>
</dbReference>
<gene>
    <name evidence="3" type="ORF">Tci_002579</name>
</gene>
<keyword evidence="2" id="KW-0812">Transmembrane</keyword>
<accession>A0A6L2J1F3</accession>
<comment type="caution">
    <text evidence="3">The sequence shown here is derived from an EMBL/GenBank/DDBJ whole genome shotgun (WGS) entry which is preliminary data.</text>
</comment>
<keyword evidence="2" id="KW-1133">Transmembrane helix</keyword>
<dbReference type="EMBL" id="BKCJ010000171">
    <property type="protein sequence ID" value="GEU30601.1"/>
    <property type="molecule type" value="Genomic_DNA"/>
</dbReference>
<keyword evidence="2" id="KW-0472">Membrane</keyword>